<organism evidence="8 9">
    <name type="scientific">Roridomyces roridus</name>
    <dbReference type="NCBI Taxonomy" id="1738132"/>
    <lineage>
        <taxon>Eukaryota</taxon>
        <taxon>Fungi</taxon>
        <taxon>Dikarya</taxon>
        <taxon>Basidiomycota</taxon>
        <taxon>Agaricomycotina</taxon>
        <taxon>Agaricomycetes</taxon>
        <taxon>Agaricomycetidae</taxon>
        <taxon>Agaricales</taxon>
        <taxon>Marasmiineae</taxon>
        <taxon>Mycenaceae</taxon>
        <taxon>Roridomyces</taxon>
    </lineage>
</organism>
<dbReference type="Gene3D" id="3.30.40.10">
    <property type="entry name" value="Zinc/RING finger domain, C3HC4 (zinc finger)"/>
    <property type="match status" value="1"/>
</dbReference>
<evidence type="ECO:0000256" key="6">
    <source>
        <dbReference type="SAM" id="MobiDB-lite"/>
    </source>
</evidence>
<dbReference type="Proteomes" id="UP001221142">
    <property type="component" value="Unassembled WGS sequence"/>
</dbReference>
<evidence type="ECO:0000313" key="9">
    <source>
        <dbReference type="Proteomes" id="UP001221142"/>
    </source>
</evidence>
<evidence type="ECO:0000256" key="2">
    <source>
        <dbReference type="ARBA" id="ARBA00022771"/>
    </source>
</evidence>
<evidence type="ECO:0000313" key="8">
    <source>
        <dbReference type="EMBL" id="KAJ7628817.1"/>
    </source>
</evidence>
<dbReference type="EMBL" id="JARKIF010000010">
    <property type="protein sequence ID" value="KAJ7628817.1"/>
    <property type="molecule type" value="Genomic_DNA"/>
</dbReference>
<dbReference type="InterPro" id="IPR027370">
    <property type="entry name" value="Znf-RING_euk"/>
</dbReference>
<dbReference type="PROSITE" id="PS50089">
    <property type="entry name" value="ZF_RING_2"/>
    <property type="match status" value="1"/>
</dbReference>
<dbReference type="SMART" id="SM00184">
    <property type="entry name" value="RING"/>
    <property type="match status" value="1"/>
</dbReference>
<dbReference type="InterPro" id="IPR013083">
    <property type="entry name" value="Znf_RING/FYVE/PHD"/>
</dbReference>
<evidence type="ECO:0000259" key="7">
    <source>
        <dbReference type="PROSITE" id="PS50089"/>
    </source>
</evidence>
<sequence>MSTCTVCYKPFNTPVSLPCGHVFCKECICSGVESSNASSKPCCPTCRIPFPVVSVDPMLIPPYLRPHFLPPIRPVYIDSQTLTALSTSLPTPPQSNASSPASSLTNSESPSTSSSLPIQPAECTAMDAKILAALHMTTATWRRRAETHAAANSSLLAFSRSARDCALRLRAERDSARNECVVLRQKIAEMERERAGLADGLGLGVPHASPTPPINSPSPFAQPCHGPRRQTALAPPQRIGLPLFVMQCKAQALANFASPENTRSVLEGPPLKRRRTSLCSSFPSVPVSDSGSRSGVEGELDTEERIRLEESRCVIANWLG</sequence>
<keyword evidence="3" id="KW-0862">Zinc</keyword>
<keyword evidence="5" id="KW-0175">Coiled coil</keyword>
<dbReference type="Pfam" id="PF13445">
    <property type="entry name" value="zf-RING_UBOX"/>
    <property type="match status" value="1"/>
</dbReference>
<name>A0AAD7BRS1_9AGAR</name>
<dbReference type="InterPro" id="IPR017907">
    <property type="entry name" value="Znf_RING_CS"/>
</dbReference>
<feature type="region of interest" description="Disordered" evidence="6">
    <location>
        <begin position="87"/>
        <end position="118"/>
    </location>
</feature>
<dbReference type="AlphaFoldDB" id="A0AAD7BRS1"/>
<keyword evidence="1" id="KW-0479">Metal-binding</keyword>
<evidence type="ECO:0000256" key="5">
    <source>
        <dbReference type="SAM" id="Coils"/>
    </source>
</evidence>
<keyword evidence="9" id="KW-1185">Reference proteome</keyword>
<proteinExistence type="predicted"/>
<gene>
    <name evidence="8" type="ORF">FB45DRAFT_919317</name>
</gene>
<evidence type="ECO:0000256" key="4">
    <source>
        <dbReference type="PROSITE-ProRule" id="PRU00175"/>
    </source>
</evidence>
<dbReference type="PROSITE" id="PS00518">
    <property type="entry name" value="ZF_RING_1"/>
    <property type="match status" value="1"/>
</dbReference>
<feature type="region of interest" description="Disordered" evidence="6">
    <location>
        <begin position="208"/>
        <end position="232"/>
    </location>
</feature>
<reference evidence="8" key="1">
    <citation type="submission" date="2023-03" db="EMBL/GenBank/DDBJ databases">
        <title>Massive genome expansion in bonnet fungi (Mycena s.s.) driven by repeated elements and novel gene families across ecological guilds.</title>
        <authorList>
            <consortium name="Lawrence Berkeley National Laboratory"/>
            <person name="Harder C.B."/>
            <person name="Miyauchi S."/>
            <person name="Viragh M."/>
            <person name="Kuo A."/>
            <person name="Thoen E."/>
            <person name="Andreopoulos B."/>
            <person name="Lu D."/>
            <person name="Skrede I."/>
            <person name="Drula E."/>
            <person name="Henrissat B."/>
            <person name="Morin E."/>
            <person name="Kohler A."/>
            <person name="Barry K."/>
            <person name="LaButti K."/>
            <person name="Morin E."/>
            <person name="Salamov A."/>
            <person name="Lipzen A."/>
            <person name="Mereny Z."/>
            <person name="Hegedus B."/>
            <person name="Baldrian P."/>
            <person name="Stursova M."/>
            <person name="Weitz H."/>
            <person name="Taylor A."/>
            <person name="Grigoriev I.V."/>
            <person name="Nagy L.G."/>
            <person name="Martin F."/>
            <person name="Kauserud H."/>
        </authorList>
    </citation>
    <scope>NUCLEOTIDE SEQUENCE</scope>
    <source>
        <strain evidence="8">9284</strain>
    </source>
</reference>
<dbReference type="SUPFAM" id="SSF57850">
    <property type="entry name" value="RING/U-box"/>
    <property type="match status" value="1"/>
</dbReference>
<dbReference type="InterPro" id="IPR001841">
    <property type="entry name" value="Znf_RING"/>
</dbReference>
<protein>
    <recommendedName>
        <fullName evidence="7">RING-type domain-containing protein</fullName>
    </recommendedName>
</protein>
<feature type="coiled-coil region" evidence="5">
    <location>
        <begin position="166"/>
        <end position="193"/>
    </location>
</feature>
<comment type="caution">
    <text evidence="8">The sequence shown here is derived from an EMBL/GenBank/DDBJ whole genome shotgun (WGS) entry which is preliminary data.</text>
</comment>
<evidence type="ECO:0000256" key="3">
    <source>
        <dbReference type="ARBA" id="ARBA00022833"/>
    </source>
</evidence>
<keyword evidence="2 4" id="KW-0863">Zinc-finger</keyword>
<dbReference type="GO" id="GO:0008270">
    <property type="term" value="F:zinc ion binding"/>
    <property type="evidence" value="ECO:0007669"/>
    <property type="project" value="UniProtKB-KW"/>
</dbReference>
<evidence type="ECO:0000256" key="1">
    <source>
        <dbReference type="ARBA" id="ARBA00022723"/>
    </source>
</evidence>
<accession>A0AAD7BRS1</accession>
<feature type="domain" description="RING-type" evidence="7">
    <location>
        <begin position="4"/>
        <end position="47"/>
    </location>
</feature>